<reference evidence="1 2" key="1">
    <citation type="submission" date="2016-10" db="EMBL/GenBank/DDBJ databases">
        <authorList>
            <person name="Cai Z."/>
        </authorList>
    </citation>
    <scope>NUCLEOTIDE SEQUENCE [LARGE SCALE GENOMIC DNA]</scope>
</reference>
<gene>
    <name evidence="1" type="ORF">BQ4739_LOCUS9179</name>
</gene>
<proteinExistence type="predicted"/>
<name>A0A383VUI3_TETOB</name>
<dbReference type="PANTHER" id="PTHR36770:SF1">
    <property type="entry name" value="PHOTOSYSTEM I ASSEMBLY FACTOR PSA3, CHLOROPLASTIC"/>
    <property type="match status" value="1"/>
</dbReference>
<accession>A0A383VUI3</accession>
<sequence length="246" mass="26892">MSLQHSQMRQLQHRAAGSRHTLAQPCLHAAAPKARRAAQITCTAQGGSGNDVFADIKRIAKKIQGALPIVGLVSRLSTPGGGFDEISYPEFCRSAFDNATLDVRDAVVEMERRYGKLGQSRWLYCMLWMAKHGNGLVPPRNIIVAAKRLRVTQDVEIEMDRFEQTRDATLAKFRMMRPQGNVSDALDVAVDGIATLCMGLAEGQAVLEADEPMLSAVLGWVWPEATSEQLAASIRGRPGRVSAYTS</sequence>
<dbReference type="Proteomes" id="UP000256970">
    <property type="component" value="Unassembled WGS sequence"/>
</dbReference>
<organism evidence="1 2">
    <name type="scientific">Tetradesmus obliquus</name>
    <name type="common">Green alga</name>
    <name type="synonym">Acutodesmus obliquus</name>
    <dbReference type="NCBI Taxonomy" id="3088"/>
    <lineage>
        <taxon>Eukaryota</taxon>
        <taxon>Viridiplantae</taxon>
        <taxon>Chlorophyta</taxon>
        <taxon>core chlorophytes</taxon>
        <taxon>Chlorophyceae</taxon>
        <taxon>CS clade</taxon>
        <taxon>Sphaeropleales</taxon>
        <taxon>Scenedesmaceae</taxon>
        <taxon>Tetradesmus</taxon>
    </lineage>
</organism>
<evidence type="ECO:0000313" key="2">
    <source>
        <dbReference type="Proteomes" id="UP000256970"/>
    </source>
</evidence>
<dbReference type="AlphaFoldDB" id="A0A383VUI3"/>
<evidence type="ECO:0000313" key="1">
    <source>
        <dbReference type="EMBL" id="SZX68861.1"/>
    </source>
</evidence>
<keyword evidence="2" id="KW-1185">Reference proteome</keyword>
<dbReference type="STRING" id="3088.A0A383VUI3"/>
<dbReference type="PANTHER" id="PTHR36770">
    <property type="entry name" value="PHOTOSYSTEM I ASSEMBLY FACTOR PSA3, CHLOROPLASTIC"/>
    <property type="match status" value="1"/>
</dbReference>
<protein>
    <submittedName>
        <fullName evidence="1">Uncharacterized protein</fullName>
    </submittedName>
</protein>
<dbReference type="GO" id="GO:0048564">
    <property type="term" value="P:photosystem I assembly"/>
    <property type="evidence" value="ECO:0007669"/>
    <property type="project" value="InterPro"/>
</dbReference>
<dbReference type="EMBL" id="FNXT01000885">
    <property type="protein sequence ID" value="SZX68861.1"/>
    <property type="molecule type" value="Genomic_DNA"/>
</dbReference>
<dbReference type="InterPro" id="IPR037736">
    <property type="entry name" value="PSA3"/>
</dbReference>